<dbReference type="WBParaSite" id="ES5_v2.g25465.t1">
    <property type="protein sequence ID" value="ES5_v2.g25465.t1"/>
    <property type="gene ID" value="ES5_v2.g25465"/>
</dbReference>
<sequence>MEDQQKVYFFAYAKEQEQISQLHDYLNQKGAKLNPLKENADRFTSVMELVKGSKALAKSNEDIEEVFNSIVSIIIGFTPEEATKLVQTFGEVTLSADFSGTGWQSNAGRVVSVFSTLFNFYDQHPSLKFSIYKVLVELTGRAKLTNFLDISTSALNLSFSEWKLTLTVEQQREVLRILHAALLADNRPQQAAEVMTRLLQTYTQADASKAEQDALECVRIAIIDPQTFSFDHLLRIHAVKSLEKNHAVLFKLLKIFSHGRLSEFKAFVKENPKFASEKLKIEESLLEKKIKILTLISLAEENK</sequence>
<dbReference type="Proteomes" id="UP000887579">
    <property type="component" value="Unplaced"/>
</dbReference>
<reference evidence="2" key="1">
    <citation type="submission" date="2022-11" db="UniProtKB">
        <authorList>
            <consortium name="WormBaseParasite"/>
        </authorList>
    </citation>
    <scope>IDENTIFICATION</scope>
</reference>
<proteinExistence type="predicted"/>
<accession>A0AC34G6T7</accession>
<name>A0AC34G6T7_9BILA</name>
<evidence type="ECO:0000313" key="2">
    <source>
        <dbReference type="WBParaSite" id="ES5_v2.g25465.t1"/>
    </source>
</evidence>
<evidence type="ECO:0000313" key="1">
    <source>
        <dbReference type="Proteomes" id="UP000887579"/>
    </source>
</evidence>
<protein>
    <submittedName>
        <fullName evidence="2">Uncharacterized protein</fullName>
    </submittedName>
</protein>
<organism evidence="1 2">
    <name type="scientific">Panagrolaimus sp. ES5</name>
    <dbReference type="NCBI Taxonomy" id="591445"/>
    <lineage>
        <taxon>Eukaryota</taxon>
        <taxon>Metazoa</taxon>
        <taxon>Ecdysozoa</taxon>
        <taxon>Nematoda</taxon>
        <taxon>Chromadorea</taxon>
        <taxon>Rhabditida</taxon>
        <taxon>Tylenchina</taxon>
        <taxon>Panagrolaimomorpha</taxon>
        <taxon>Panagrolaimoidea</taxon>
        <taxon>Panagrolaimidae</taxon>
        <taxon>Panagrolaimus</taxon>
    </lineage>
</organism>